<sequence length="333" mass="36504">MTTQIEISKIKITIYMIGIVLFANFAGSLFSPITSKNDTDSDSASNPNPKSSSGNHLWSFEIDFWNAYQGVEQVAISADGTYIAIGTGYSYLYLFHKSSNVPMWGYQEMFLSNFVSSVSISADGEYITAGFVSGNVYAFHRSSGTPLWSYATGGIITSTKISADGKYIVAGGINNKIYVFNTTNTISPLLWNYTVIGQVHDVAISADGSYFVAGANDVYFFNITGPTPMWTYDTGVVSIIEISSDGNLFIASYGKYISLFNRTSKKPLLNYTCNKGVEGLKLSDDGTFFGAGTRDTIFYFNSSSSSPIWSYFHSIGTVARYCGHYLFPQMDNI</sequence>
<dbReference type="SUPFAM" id="SSF50998">
    <property type="entry name" value="Quinoprotein alcohol dehydrogenase-like"/>
    <property type="match status" value="1"/>
</dbReference>
<keyword evidence="1" id="KW-0812">Transmembrane</keyword>
<dbReference type="InterPro" id="IPR002372">
    <property type="entry name" value="PQQ_rpt_dom"/>
</dbReference>
<name>A0A0F9L1M2_9ZZZZ</name>
<evidence type="ECO:0000259" key="2">
    <source>
        <dbReference type="Pfam" id="PF13360"/>
    </source>
</evidence>
<dbReference type="InterPro" id="IPR011047">
    <property type="entry name" value="Quinoprotein_ADH-like_sf"/>
</dbReference>
<dbReference type="Gene3D" id="2.130.10.10">
    <property type="entry name" value="YVTN repeat-like/Quinoprotein amine dehydrogenase"/>
    <property type="match status" value="2"/>
</dbReference>
<dbReference type="InterPro" id="IPR001680">
    <property type="entry name" value="WD40_rpt"/>
</dbReference>
<dbReference type="Pfam" id="PF13360">
    <property type="entry name" value="PQQ_2"/>
    <property type="match status" value="1"/>
</dbReference>
<organism evidence="3">
    <name type="scientific">marine sediment metagenome</name>
    <dbReference type="NCBI Taxonomy" id="412755"/>
    <lineage>
        <taxon>unclassified sequences</taxon>
        <taxon>metagenomes</taxon>
        <taxon>ecological metagenomes</taxon>
    </lineage>
</organism>
<dbReference type="SMART" id="SM00320">
    <property type="entry name" value="WD40"/>
    <property type="match status" value="6"/>
</dbReference>
<keyword evidence="1" id="KW-1133">Transmembrane helix</keyword>
<keyword evidence="1" id="KW-0472">Membrane</keyword>
<dbReference type="InterPro" id="IPR015943">
    <property type="entry name" value="WD40/YVTN_repeat-like_dom_sf"/>
</dbReference>
<feature type="domain" description="Pyrrolo-quinoline quinone repeat" evidence="2">
    <location>
        <begin position="134"/>
        <end position="235"/>
    </location>
</feature>
<dbReference type="AlphaFoldDB" id="A0A0F9L1M2"/>
<feature type="transmembrane region" description="Helical" evidence="1">
    <location>
        <begin position="12"/>
        <end position="33"/>
    </location>
</feature>
<accession>A0A0F9L1M2</accession>
<dbReference type="EMBL" id="LAZR01006938">
    <property type="protein sequence ID" value="KKM88584.1"/>
    <property type="molecule type" value="Genomic_DNA"/>
</dbReference>
<proteinExistence type="predicted"/>
<comment type="caution">
    <text evidence="3">The sequence shown here is derived from an EMBL/GenBank/DDBJ whole genome shotgun (WGS) entry which is preliminary data.</text>
</comment>
<reference evidence="3" key="1">
    <citation type="journal article" date="2015" name="Nature">
        <title>Complex archaea that bridge the gap between prokaryotes and eukaryotes.</title>
        <authorList>
            <person name="Spang A."/>
            <person name="Saw J.H."/>
            <person name="Jorgensen S.L."/>
            <person name="Zaremba-Niedzwiedzka K."/>
            <person name="Martijn J."/>
            <person name="Lind A.E."/>
            <person name="van Eijk R."/>
            <person name="Schleper C."/>
            <person name="Guy L."/>
            <person name="Ettema T.J."/>
        </authorList>
    </citation>
    <scope>NUCLEOTIDE SEQUENCE</scope>
</reference>
<evidence type="ECO:0000256" key="1">
    <source>
        <dbReference type="SAM" id="Phobius"/>
    </source>
</evidence>
<evidence type="ECO:0000313" key="3">
    <source>
        <dbReference type="EMBL" id="KKM88584.1"/>
    </source>
</evidence>
<gene>
    <name evidence="3" type="ORF">LCGC14_1257290</name>
</gene>
<protein>
    <recommendedName>
        <fullName evidence="2">Pyrrolo-quinoline quinone repeat domain-containing protein</fullName>
    </recommendedName>
</protein>